<evidence type="ECO:0000313" key="2">
    <source>
        <dbReference type="Proteomes" id="UP000318720"/>
    </source>
</evidence>
<reference evidence="1 2" key="1">
    <citation type="submission" date="2019-03" db="EMBL/GenBank/DDBJ databases">
        <title>Comparative genomic analyses of the sweetpotato soil rot pathogen, Streptomyces ipomoeae.</title>
        <authorList>
            <person name="Ruschel Soares N."/>
            <person name="Badger J.H."/>
            <person name="Huguet-Tapia J.C."/>
            <person name="Clark C.A."/>
            <person name="Pettis G.S."/>
        </authorList>
    </citation>
    <scope>NUCLEOTIDE SEQUENCE [LARGE SCALE GENOMIC DNA]</scope>
    <source>
        <strain evidence="1 2">88-35</strain>
    </source>
</reference>
<evidence type="ECO:0000313" key="1">
    <source>
        <dbReference type="EMBL" id="TQE20939.1"/>
    </source>
</evidence>
<organism evidence="1 2">
    <name type="scientific">Streptomyces ipomoeae</name>
    <dbReference type="NCBI Taxonomy" id="103232"/>
    <lineage>
        <taxon>Bacteria</taxon>
        <taxon>Bacillati</taxon>
        <taxon>Actinomycetota</taxon>
        <taxon>Actinomycetes</taxon>
        <taxon>Kitasatosporales</taxon>
        <taxon>Streptomycetaceae</taxon>
        <taxon>Streptomyces</taxon>
    </lineage>
</organism>
<protein>
    <submittedName>
        <fullName evidence="1">Uncharacterized protein</fullName>
    </submittedName>
</protein>
<dbReference type="RefSeq" id="WP_141585484.1">
    <property type="nucleotide sequence ID" value="NZ_SPAZ01000296.1"/>
</dbReference>
<dbReference type="Proteomes" id="UP000318720">
    <property type="component" value="Unassembled WGS sequence"/>
</dbReference>
<name>A0AAE9AWG0_9ACTN</name>
<sequence length="160" mass="17942">MSFDSDQYAYIMERLKEAELGDLASQLDQEVRQGRAVPEEELKQEQQSQYEARASRLAETKLQRLGESDVAVIPYTGDESIELIRGALLTLAETMYASRKASLDTAVAHEMHPTIEFGDPDLETPSYIDLEQETAQARVALELVRELLSEGIDTHGEAIR</sequence>
<dbReference type="AlphaFoldDB" id="A0AAE9AWG0"/>
<accession>A0AAE9AWG0</accession>
<dbReference type="EMBL" id="SPAZ01000296">
    <property type="protein sequence ID" value="TQE20939.1"/>
    <property type="molecule type" value="Genomic_DNA"/>
</dbReference>
<gene>
    <name evidence="1" type="ORF">Sipo8835_37925</name>
</gene>
<comment type="caution">
    <text evidence="1">The sequence shown here is derived from an EMBL/GenBank/DDBJ whole genome shotgun (WGS) entry which is preliminary data.</text>
</comment>
<proteinExistence type="predicted"/>